<reference evidence="2" key="1">
    <citation type="submission" date="2020-05" db="EMBL/GenBank/DDBJ databases">
        <title>Phylogenomic resolution of chytrid fungi.</title>
        <authorList>
            <person name="Stajich J.E."/>
            <person name="Amses K."/>
            <person name="Simmons R."/>
            <person name="Seto K."/>
            <person name="Myers J."/>
            <person name="Bonds A."/>
            <person name="Quandt C.A."/>
            <person name="Barry K."/>
            <person name="Liu P."/>
            <person name="Grigoriev I."/>
            <person name="Longcore J.E."/>
            <person name="James T.Y."/>
        </authorList>
    </citation>
    <scope>NUCLEOTIDE SEQUENCE</scope>
    <source>
        <strain evidence="2">JEL0513</strain>
    </source>
</reference>
<accession>A0AAD5TAA1</accession>
<comment type="caution">
    <text evidence="2">The sequence shown here is derived from an EMBL/GenBank/DDBJ whole genome shotgun (WGS) entry which is preliminary data.</text>
</comment>
<evidence type="ECO:0000313" key="3">
    <source>
        <dbReference type="Proteomes" id="UP001211907"/>
    </source>
</evidence>
<dbReference type="AlphaFoldDB" id="A0AAD5TAA1"/>
<keyword evidence="3" id="KW-1185">Reference proteome</keyword>
<gene>
    <name evidence="2" type="primary">PFA4_2</name>
    <name evidence="2" type="ORF">HK100_007875</name>
</gene>
<protein>
    <submittedName>
        <fullName evidence="2">Palmitoyltransferase</fullName>
    </submittedName>
</protein>
<feature type="compositionally biased region" description="Polar residues" evidence="1">
    <location>
        <begin position="188"/>
        <end position="205"/>
    </location>
</feature>
<evidence type="ECO:0000313" key="2">
    <source>
        <dbReference type="EMBL" id="KAJ3130609.1"/>
    </source>
</evidence>
<dbReference type="EMBL" id="JADGJH010000375">
    <property type="protein sequence ID" value="KAJ3130609.1"/>
    <property type="molecule type" value="Genomic_DNA"/>
</dbReference>
<name>A0AAD5TAA1_9FUNG</name>
<feature type="compositionally biased region" description="Acidic residues" evidence="1">
    <location>
        <begin position="118"/>
        <end position="137"/>
    </location>
</feature>
<feature type="region of interest" description="Disordered" evidence="1">
    <location>
        <begin position="115"/>
        <end position="225"/>
    </location>
</feature>
<sequence length="225" mass="25998">MRNTTTIESLENEKIEKLLRKGIIQSDCKIYPYDLGSWIANVKTVFGPRFYLWLFPLKGVEGSGLSFPINPSLLDSQGKTIADIEWPPVQYYDYKAGRLGVGSRDSYISSSAVIVESSSDEDDVDDKDEEEEVEQNDTEFGPSFGNRHYREPKKNQNLESTRDQYESQRRRVVRRGSEGYLVRDNLYPTYSSRYNQENQEMNKSNGSDDDDIPLLHLQENQKRTD</sequence>
<organism evidence="2 3">
    <name type="scientific">Physocladia obscura</name>
    <dbReference type="NCBI Taxonomy" id="109957"/>
    <lineage>
        <taxon>Eukaryota</taxon>
        <taxon>Fungi</taxon>
        <taxon>Fungi incertae sedis</taxon>
        <taxon>Chytridiomycota</taxon>
        <taxon>Chytridiomycota incertae sedis</taxon>
        <taxon>Chytridiomycetes</taxon>
        <taxon>Chytridiales</taxon>
        <taxon>Chytriomycetaceae</taxon>
        <taxon>Physocladia</taxon>
    </lineage>
</organism>
<feature type="compositionally biased region" description="Basic and acidic residues" evidence="1">
    <location>
        <begin position="148"/>
        <end position="169"/>
    </location>
</feature>
<proteinExistence type="predicted"/>
<dbReference type="Proteomes" id="UP001211907">
    <property type="component" value="Unassembled WGS sequence"/>
</dbReference>
<evidence type="ECO:0000256" key="1">
    <source>
        <dbReference type="SAM" id="MobiDB-lite"/>
    </source>
</evidence>